<protein>
    <recommendedName>
        <fullName evidence="5">HTH lysR-type domain-containing protein</fullName>
    </recommendedName>
</protein>
<dbReference type="Gene3D" id="1.10.10.10">
    <property type="entry name" value="Winged helix-like DNA-binding domain superfamily/Winged helix DNA-binding domain"/>
    <property type="match status" value="1"/>
</dbReference>
<comment type="similarity">
    <text evidence="1">Belongs to the LysR transcriptional regulatory family.</text>
</comment>
<feature type="domain" description="HTH lysR-type" evidence="5">
    <location>
        <begin position="2"/>
        <end position="59"/>
    </location>
</feature>
<dbReference type="AlphaFoldDB" id="A0A644YF12"/>
<dbReference type="GO" id="GO:0032993">
    <property type="term" value="C:protein-DNA complex"/>
    <property type="evidence" value="ECO:0007669"/>
    <property type="project" value="TreeGrafter"/>
</dbReference>
<dbReference type="SUPFAM" id="SSF53850">
    <property type="entry name" value="Periplasmic binding protein-like II"/>
    <property type="match status" value="1"/>
</dbReference>
<name>A0A644YF12_9ZZZZ</name>
<keyword evidence="2" id="KW-0805">Transcription regulation</keyword>
<evidence type="ECO:0000313" key="6">
    <source>
        <dbReference type="EMBL" id="MPM25123.1"/>
    </source>
</evidence>
<dbReference type="InterPro" id="IPR000847">
    <property type="entry name" value="LysR_HTH_N"/>
</dbReference>
<reference evidence="6" key="1">
    <citation type="submission" date="2019-08" db="EMBL/GenBank/DDBJ databases">
        <authorList>
            <person name="Kucharzyk K."/>
            <person name="Murdoch R.W."/>
            <person name="Higgins S."/>
            <person name="Loffler F."/>
        </authorList>
    </citation>
    <scope>NUCLEOTIDE SEQUENCE</scope>
</reference>
<comment type="caution">
    <text evidence="6">The sequence shown here is derived from an EMBL/GenBank/DDBJ whole genome shotgun (WGS) entry which is preliminary data.</text>
</comment>
<keyword evidence="4" id="KW-0804">Transcription</keyword>
<dbReference type="CDD" id="cd08423">
    <property type="entry name" value="PBP2_LTTR_like_6"/>
    <property type="match status" value="1"/>
</dbReference>
<evidence type="ECO:0000259" key="5">
    <source>
        <dbReference type="PROSITE" id="PS50931"/>
    </source>
</evidence>
<dbReference type="PRINTS" id="PR00039">
    <property type="entry name" value="HTHLYSR"/>
</dbReference>
<dbReference type="PROSITE" id="PS50931">
    <property type="entry name" value="HTH_LYSR"/>
    <property type="match status" value="1"/>
</dbReference>
<keyword evidence="3" id="KW-0238">DNA-binding</keyword>
<dbReference type="Gene3D" id="3.40.190.10">
    <property type="entry name" value="Periplasmic binding protein-like II"/>
    <property type="match status" value="2"/>
</dbReference>
<gene>
    <name evidence="6" type="ORF">SDC9_71613</name>
</gene>
<dbReference type="Pfam" id="PF00126">
    <property type="entry name" value="HTH_1"/>
    <property type="match status" value="1"/>
</dbReference>
<dbReference type="Pfam" id="PF03466">
    <property type="entry name" value="LysR_substrate"/>
    <property type="match status" value="1"/>
</dbReference>
<dbReference type="EMBL" id="VSSQ01004420">
    <property type="protein sequence ID" value="MPM25123.1"/>
    <property type="molecule type" value="Genomic_DNA"/>
</dbReference>
<dbReference type="PANTHER" id="PTHR30346">
    <property type="entry name" value="TRANSCRIPTIONAL DUAL REGULATOR HCAR-RELATED"/>
    <property type="match status" value="1"/>
</dbReference>
<proteinExistence type="inferred from homology"/>
<dbReference type="PANTHER" id="PTHR30346:SF29">
    <property type="entry name" value="LYSR SUBSTRATE-BINDING"/>
    <property type="match status" value="1"/>
</dbReference>
<dbReference type="GO" id="GO:0003677">
    <property type="term" value="F:DNA binding"/>
    <property type="evidence" value="ECO:0007669"/>
    <property type="project" value="UniProtKB-KW"/>
</dbReference>
<evidence type="ECO:0000256" key="3">
    <source>
        <dbReference type="ARBA" id="ARBA00023125"/>
    </source>
</evidence>
<organism evidence="6">
    <name type="scientific">bioreactor metagenome</name>
    <dbReference type="NCBI Taxonomy" id="1076179"/>
    <lineage>
        <taxon>unclassified sequences</taxon>
        <taxon>metagenomes</taxon>
        <taxon>ecological metagenomes</taxon>
    </lineage>
</organism>
<accession>A0A644YF12</accession>
<evidence type="ECO:0000256" key="4">
    <source>
        <dbReference type="ARBA" id="ARBA00023163"/>
    </source>
</evidence>
<dbReference type="SUPFAM" id="SSF46785">
    <property type="entry name" value="Winged helix' DNA-binding domain"/>
    <property type="match status" value="1"/>
</dbReference>
<dbReference type="InterPro" id="IPR005119">
    <property type="entry name" value="LysR_subst-bd"/>
</dbReference>
<dbReference type="InterPro" id="IPR036390">
    <property type="entry name" value="WH_DNA-bd_sf"/>
</dbReference>
<sequence>MIEVKHLRLIAAIDKYGTLSGAARELGLSQPAITQQMQRLEKELGTPLVTKQSRGVSLTSAGRVLLRHAGQVLPSLSRAESEIAAIAGLRGGEIRISAFASGAAALLPRALARMADEHPGISFRLGEAETEESLDLLRKGDCEIALVYEYHSENMTLRRPELRHDPDEIWQTALEEHIWLAMPRSHPLAVEAEVDVSELRGARWISGCPSCQGNLVDVCSVAGFQPDITYETDDYIALQGLAAAGLGVALLPDLMLMATRHDAGLVLKPLLQKRFRRVSVVTTKALASVPGVLQTMQAIVEVGQGLPLPEAVEESVAEVGEPVAELA</sequence>
<dbReference type="GO" id="GO:0003700">
    <property type="term" value="F:DNA-binding transcription factor activity"/>
    <property type="evidence" value="ECO:0007669"/>
    <property type="project" value="InterPro"/>
</dbReference>
<dbReference type="FunFam" id="1.10.10.10:FF:000001">
    <property type="entry name" value="LysR family transcriptional regulator"/>
    <property type="match status" value="1"/>
</dbReference>
<evidence type="ECO:0000256" key="2">
    <source>
        <dbReference type="ARBA" id="ARBA00023015"/>
    </source>
</evidence>
<evidence type="ECO:0000256" key="1">
    <source>
        <dbReference type="ARBA" id="ARBA00009437"/>
    </source>
</evidence>
<dbReference type="InterPro" id="IPR036388">
    <property type="entry name" value="WH-like_DNA-bd_sf"/>
</dbReference>